<name>A0A3B4UDR8_SERDU</name>
<dbReference type="SUPFAM" id="SSF50729">
    <property type="entry name" value="PH domain-like"/>
    <property type="match status" value="1"/>
</dbReference>
<dbReference type="SMART" id="SM00295">
    <property type="entry name" value="B41"/>
    <property type="match status" value="1"/>
</dbReference>
<dbReference type="Pfam" id="PF11819">
    <property type="entry name" value="CUPID"/>
    <property type="match status" value="1"/>
</dbReference>
<dbReference type="GO" id="GO:0005912">
    <property type="term" value="C:adherens junction"/>
    <property type="evidence" value="ECO:0007669"/>
    <property type="project" value="TreeGrafter"/>
</dbReference>
<dbReference type="PROSITE" id="PS50057">
    <property type="entry name" value="FERM_3"/>
    <property type="match status" value="1"/>
</dbReference>
<keyword evidence="2" id="KW-0963">Cytoplasm</keyword>
<dbReference type="CDD" id="cd17200">
    <property type="entry name" value="FERM_F1_FRMD4B"/>
    <property type="match status" value="1"/>
</dbReference>
<dbReference type="InterPro" id="IPR047176">
    <property type="entry name" value="FRMD4A/B"/>
</dbReference>
<dbReference type="FunFam" id="2.30.29.30:FF:000022">
    <property type="entry name" value="Putative FERM domain-containing protein 4A"/>
    <property type="match status" value="1"/>
</dbReference>
<reference evidence="7" key="2">
    <citation type="submission" date="2025-09" db="UniProtKB">
        <authorList>
            <consortium name="Ensembl"/>
        </authorList>
    </citation>
    <scope>IDENTIFICATION</scope>
</reference>
<dbReference type="SUPFAM" id="SSF54236">
    <property type="entry name" value="Ubiquitin-like"/>
    <property type="match status" value="1"/>
</dbReference>
<dbReference type="GO" id="GO:0005923">
    <property type="term" value="C:bicellular tight junction"/>
    <property type="evidence" value="ECO:0007669"/>
    <property type="project" value="TreeGrafter"/>
</dbReference>
<dbReference type="GO" id="GO:0090162">
    <property type="term" value="P:establishment of epithelial cell polarity"/>
    <property type="evidence" value="ECO:0007669"/>
    <property type="project" value="InterPro"/>
</dbReference>
<evidence type="ECO:0000256" key="2">
    <source>
        <dbReference type="ARBA" id="ARBA00022490"/>
    </source>
</evidence>
<feature type="compositionally biased region" description="Low complexity" evidence="5">
    <location>
        <begin position="648"/>
        <end position="660"/>
    </location>
</feature>
<evidence type="ECO:0000256" key="5">
    <source>
        <dbReference type="SAM" id="MobiDB-lite"/>
    </source>
</evidence>
<dbReference type="FunFam" id="3.10.20.90:FF:000019">
    <property type="entry name" value="FERM domain containing 4A"/>
    <property type="match status" value="1"/>
</dbReference>
<dbReference type="Pfam" id="PF09380">
    <property type="entry name" value="FERM_C"/>
    <property type="match status" value="1"/>
</dbReference>
<keyword evidence="8" id="KW-1185">Reference proteome</keyword>
<sequence length="924" mass="106268">MAVRIIRGMEDLVASGSQLVWSLAHQTLRRWYNRGLMPCRRFLEAWLRIGKCYQMTEGRLCQVHLLDGRNLELLVQPKLLSRDLLDLVASHFNLKEKEYFGLCFIDDTGQNNWLQLDRKVLDHDFSKTSGPLELKFLVRFYIEKITFLKENTTVELFFLNAKSLVFNVSVFNHLFSESIEDKVTEHYKKLKGLTRGQAIDKQGIPWWLGVSYKGIGQYDLQDKLKPRKLFQWKQLENLYFREKKFAVEVNDPRTVTKRTFGQAGLVIHTWYASHSLIKTIWAMAISQHQFYLDRKQSKSKMTTTRSSGDIATDLTVICAPRISKLSSIESKDQLIMASNGSLISAGSAESEVSEEQKKEKITELKKKEKDLQDTLTQKLEELKKICMREAELTGRLPQEYPLTTGEKAPQVRRRVGTAFKLDDLFPYDEDPHLRNLESMFALQQKIVEAAIKLAGEGDLCKTVKKKRRNNFLDAKRKLEDIEREINAYRIRKGKKPTQRASLILLCFYFSDDELGSQRQRSRSVQYSPRPHHAETLDIHYSKDRRASANDQHADSSHRDALSSHSSPFKPASRQPRDARSMPPTPLLTRNAYSSTQLRSEDAPQHFRQRSGSLESQSQFLTDAEPPAQAFTFSPARRSNSTEVLDDGSSYTSQSSVEYSVPGNHTHRRRARGRHRKDLYANTGSMPNLAQADARCYAFQPRSRPTTTAYYVTGYPSYADPEPYSNGVYMYDNEMEGHYTVNPSYHPAPASYHSHDMHSHYGNDEMDCMAQNPYATLRPPRNRQVPRSNEQVSKNIQKALVAEHLRGWYHRNAPHKQAAYNYDYDRGSQQSLGYQTMPTPYSHNNRNISYSSVSSTGNWHNHMSGGMLEYDMPVHAPPSYSYSTAPYSHSAHSRSYIDVSNQMHTNMDPEEQICWHEDSKPGTIV</sequence>
<dbReference type="Proteomes" id="UP000261420">
    <property type="component" value="Unplaced"/>
</dbReference>
<dbReference type="PANTHER" id="PTHR46079">
    <property type="entry name" value="FERM DOMAIN-CONTAINING PROTEIN 4"/>
    <property type="match status" value="1"/>
</dbReference>
<evidence type="ECO:0000313" key="7">
    <source>
        <dbReference type="Ensembl" id="ENSSDUP00000016804.1"/>
    </source>
</evidence>
<dbReference type="Gene3D" id="2.30.29.30">
    <property type="entry name" value="Pleckstrin-homology domain (PH domain)/Phosphotyrosine-binding domain (PTB)"/>
    <property type="match status" value="1"/>
</dbReference>
<feature type="domain" description="FERM" evidence="6">
    <location>
        <begin position="59"/>
        <end position="376"/>
    </location>
</feature>
<evidence type="ECO:0000256" key="4">
    <source>
        <dbReference type="SAM" id="Coils"/>
    </source>
</evidence>
<dbReference type="Gene3D" id="3.10.20.90">
    <property type="entry name" value="Phosphatidylinositol 3-kinase Catalytic Subunit, Chain A, domain 1"/>
    <property type="match status" value="1"/>
</dbReference>
<evidence type="ECO:0000313" key="8">
    <source>
        <dbReference type="Proteomes" id="UP000261420"/>
    </source>
</evidence>
<dbReference type="OMA" id="CEPNRVI"/>
<feature type="compositionally biased region" description="Basic and acidic residues" evidence="5">
    <location>
        <begin position="531"/>
        <end position="561"/>
    </location>
</feature>
<protein>
    <submittedName>
        <fullName evidence="7">FERM domain containing 4B</fullName>
    </submittedName>
</protein>
<dbReference type="STRING" id="41447.ENSSDUP00000016804"/>
<keyword evidence="3 4" id="KW-0175">Coiled coil</keyword>
<organism evidence="7 8">
    <name type="scientific">Seriola dumerili</name>
    <name type="common">Greater amberjack</name>
    <name type="synonym">Caranx dumerili</name>
    <dbReference type="NCBI Taxonomy" id="41447"/>
    <lineage>
        <taxon>Eukaryota</taxon>
        <taxon>Metazoa</taxon>
        <taxon>Chordata</taxon>
        <taxon>Craniata</taxon>
        <taxon>Vertebrata</taxon>
        <taxon>Euteleostomi</taxon>
        <taxon>Actinopterygii</taxon>
        <taxon>Neopterygii</taxon>
        <taxon>Teleostei</taxon>
        <taxon>Neoteleostei</taxon>
        <taxon>Acanthomorphata</taxon>
        <taxon>Carangaria</taxon>
        <taxon>Carangiformes</taxon>
        <taxon>Carangidae</taxon>
        <taxon>Seriola</taxon>
    </lineage>
</organism>
<dbReference type="InterPro" id="IPR000299">
    <property type="entry name" value="FERM_domain"/>
</dbReference>
<dbReference type="GeneTree" id="ENSGT01020000230354"/>
<dbReference type="InterPro" id="IPR021774">
    <property type="entry name" value="CUPID"/>
</dbReference>
<dbReference type="InterPro" id="IPR019749">
    <property type="entry name" value="Band_41_domain"/>
</dbReference>
<evidence type="ECO:0000256" key="3">
    <source>
        <dbReference type="ARBA" id="ARBA00023054"/>
    </source>
</evidence>
<dbReference type="Ensembl" id="ENSSDUT00000017110.1">
    <property type="protein sequence ID" value="ENSSDUP00000016804.1"/>
    <property type="gene ID" value="ENSSDUG00000012222.1"/>
</dbReference>
<feature type="compositionally biased region" description="Basic residues" evidence="5">
    <location>
        <begin position="664"/>
        <end position="674"/>
    </location>
</feature>
<dbReference type="AlphaFoldDB" id="A0A3B4UDR8"/>
<evidence type="ECO:0000259" key="6">
    <source>
        <dbReference type="PROSITE" id="PS50057"/>
    </source>
</evidence>
<feature type="region of interest" description="Disordered" evidence="5">
    <location>
        <begin position="519"/>
        <end position="616"/>
    </location>
</feature>
<dbReference type="InterPro" id="IPR018980">
    <property type="entry name" value="FERM_PH-like_C"/>
</dbReference>
<dbReference type="GO" id="GO:0005737">
    <property type="term" value="C:cytoplasm"/>
    <property type="evidence" value="ECO:0007669"/>
    <property type="project" value="UniProtKB-SubCell"/>
</dbReference>
<dbReference type="InterPro" id="IPR011993">
    <property type="entry name" value="PH-like_dom_sf"/>
</dbReference>
<dbReference type="CDD" id="cd13191">
    <property type="entry name" value="FERM_C_FRMD4A_FRMD4B"/>
    <property type="match status" value="1"/>
</dbReference>
<reference evidence="7" key="1">
    <citation type="submission" date="2025-08" db="UniProtKB">
        <authorList>
            <consortium name="Ensembl"/>
        </authorList>
    </citation>
    <scope>IDENTIFICATION</scope>
</reference>
<evidence type="ECO:0000256" key="1">
    <source>
        <dbReference type="ARBA" id="ARBA00004496"/>
    </source>
</evidence>
<comment type="subcellular location">
    <subcellularLocation>
        <location evidence="1">Cytoplasm</location>
    </subcellularLocation>
</comment>
<dbReference type="InterPro" id="IPR041785">
    <property type="entry name" value="FRMD4A/B_FERM_C"/>
</dbReference>
<feature type="coiled-coil region" evidence="4">
    <location>
        <begin position="354"/>
        <end position="385"/>
    </location>
</feature>
<dbReference type="Pfam" id="PF09379">
    <property type="entry name" value="FERM_N"/>
    <property type="match status" value="1"/>
</dbReference>
<feature type="coiled-coil region" evidence="4">
    <location>
        <begin position="464"/>
        <end position="491"/>
    </location>
</feature>
<dbReference type="SMART" id="SM01196">
    <property type="entry name" value="FERM_C"/>
    <property type="match status" value="1"/>
</dbReference>
<dbReference type="InterPro" id="IPR029071">
    <property type="entry name" value="Ubiquitin-like_domsf"/>
</dbReference>
<dbReference type="PANTHER" id="PTHR46079:SF1">
    <property type="entry name" value="FERM DOMAIN-CONTAINING PROTEIN 4B"/>
    <property type="match status" value="1"/>
</dbReference>
<proteinExistence type="predicted"/>
<feature type="region of interest" description="Disordered" evidence="5">
    <location>
        <begin position="629"/>
        <end position="674"/>
    </location>
</feature>
<dbReference type="InterPro" id="IPR018979">
    <property type="entry name" value="FERM_N"/>
</dbReference>
<accession>A0A3B4UDR8</accession>